<dbReference type="InterPro" id="IPR006439">
    <property type="entry name" value="HAD-SF_hydro_IA"/>
</dbReference>
<dbReference type="Proteomes" id="UP000482800">
    <property type="component" value="Unassembled WGS sequence"/>
</dbReference>
<dbReference type="PANTHER" id="PTHR43434">
    <property type="entry name" value="PHOSPHOGLYCOLATE PHOSPHATASE"/>
    <property type="match status" value="1"/>
</dbReference>
<reference evidence="1 2" key="2">
    <citation type="submission" date="2020-03" db="EMBL/GenBank/DDBJ databases">
        <authorList>
            <person name="Ichikawa N."/>
            <person name="Kimura A."/>
            <person name="Kitahashi Y."/>
            <person name="Uohara A."/>
        </authorList>
    </citation>
    <scope>NUCLEOTIDE SEQUENCE [LARGE SCALE GENOMIC DNA]</scope>
    <source>
        <strain evidence="1 2">NBRC 108639</strain>
    </source>
</reference>
<dbReference type="SUPFAM" id="SSF56784">
    <property type="entry name" value="HAD-like"/>
    <property type="match status" value="1"/>
</dbReference>
<organism evidence="1 2">
    <name type="scientific">Phytohabitans houttuyneae</name>
    <dbReference type="NCBI Taxonomy" id="1076126"/>
    <lineage>
        <taxon>Bacteria</taxon>
        <taxon>Bacillati</taxon>
        <taxon>Actinomycetota</taxon>
        <taxon>Actinomycetes</taxon>
        <taxon>Micromonosporales</taxon>
        <taxon>Micromonosporaceae</taxon>
    </lineage>
</organism>
<gene>
    <name evidence="1" type="ORF">Phou_045430</name>
</gene>
<name>A0A6V8K585_9ACTN</name>
<comment type="caution">
    <text evidence="1">The sequence shown here is derived from an EMBL/GenBank/DDBJ whole genome shotgun (WGS) entry which is preliminary data.</text>
</comment>
<accession>A0A6V8K585</accession>
<dbReference type="GO" id="GO:0008967">
    <property type="term" value="F:phosphoglycolate phosphatase activity"/>
    <property type="evidence" value="ECO:0007669"/>
    <property type="project" value="TreeGrafter"/>
</dbReference>
<evidence type="ECO:0000313" key="1">
    <source>
        <dbReference type="EMBL" id="GFJ80363.1"/>
    </source>
</evidence>
<dbReference type="SFLD" id="SFLDS00003">
    <property type="entry name" value="Haloacid_Dehalogenase"/>
    <property type="match status" value="1"/>
</dbReference>
<keyword evidence="2" id="KW-1185">Reference proteome</keyword>
<reference evidence="1 2" key="1">
    <citation type="submission" date="2020-03" db="EMBL/GenBank/DDBJ databases">
        <title>Whole genome shotgun sequence of Phytohabitans houttuyneae NBRC 108639.</title>
        <authorList>
            <person name="Komaki H."/>
            <person name="Tamura T."/>
        </authorList>
    </citation>
    <scope>NUCLEOTIDE SEQUENCE [LARGE SCALE GENOMIC DNA]</scope>
    <source>
        <strain evidence="1 2">NBRC 108639</strain>
    </source>
</reference>
<dbReference type="PANTHER" id="PTHR43434:SF1">
    <property type="entry name" value="PHOSPHOGLYCOLATE PHOSPHATASE"/>
    <property type="match status" value="1"/>
</dbReference>
<proteinExistence type="predicted"/>
<dbReference type="Pfam" id="PF00702">
    <property type="entry name" value="Hydrolase"/>
    <property type="match status" value="1"/>
</dbReference>
<sequence length="294" mass="32938">MTTPRRSIQVLILDMDDTLYRWVDFFAPALGAMVAKAAELLGVDEDRIREDLKIVHRRRGNTEQPFALLETDIVQERLPTKPQVERHEFLRPAFAEFNRIRSERLRLFSDVVPTLTSIKASGCRIFGHTEATDVNIRSRIRTLGLQSMLEAVYAPSFSGPPHPLGDAPHTPLSVVEIREVPSHKRKPDPDVVLGIAREVGVPPHRCLYVGDNLKKDITMAKHAGMLAAWARYGAERDPDLWEQVVRVTHWDPTDAAQAADVHLDVASPDVILDAFGELLLHFEFAGVDDTSGYG</sequence>
<dbReference type="InterPro" id="IPR036412">
    <property type="entry name" value="HAD-like_sf"/>
</dbReference>
<protein>
    <recommendedName>
        <fullName evidence="3">Haloacid dehalogenase</fullName>
    </recommendedName>
</protein>
<dbReference type="SFLD" id="SFLDG01129">
    <property type="entry name" value="C1.5:_HAD__Beta-PGM__Phosphata"/>
    <property type="match status" value="1"/>
</dbReference>
<evidence type="ECO:0008006" key="3">
    <source>
        <dbReference type="Google" id="ProtNLM"/>
    </source>
</evidence>
<dbReference type="InterPro" id="IPR050155">
    <property type="entry name" value="HAD-like_hydrolase_sf"/>
</dbReference>
<dbReference type="Gene3D" id="3.40.50.1000">
    <property type="entry name" value="HAD superfamily/HAD-like"/>
    <property type="match status" value="1"/>
</dbReference>
<dbReference type="InterPro" id="IPR023214">
    <property type="entry name" value="HAD_sf"/>
</dbReference>
<dbReference type="GO" id="GO:0006281">
    <property type="term" value="P:DNA repair"/>
    <property type="evidence" value="ECO:0007669"/>
    <property type="project" value="TreeGrafter"/>
</dbReference>
<dbReference type="EMBL" id="BLPF01000001">
    <property type="protein sequence ID" value="GFJ80363.1"/>
    <property type="molecule type" value="Genomic_DNA"/>
</dbReference>
<dbReference type="NCBIfam" id="TIGR01549">
    <property type="entry name" value="HAD-SF-IA-v1"/>
    <property type="match status" value="1"/>
</dbReference>
<dbReference type="AlphaFoldDB" id="A0A6V8K585"/>
<evidence type="ECO:0000313" key="2">
    <source>
        <dbReference type="Proteomes" id="UP000482800"/>
    </source>
</evidence>